<comment type="similarity">
    <text evidence="2">Belongs to the CDP-glycerol glycerophosphotransferase family.</text>
</comment>
<evidence type="ECO:0000313" key="9">
    <source>
        <dbReference type="Proteomes" id="UP001429357"/>
    </source>
</evidence>
<keyword evidence="5" id="KW-0777">Teichoic acid biosynthesis</keyword>
<evidence type="ECO:0000313" key="8">
    <source>
        <dbReference type="EMBL" id="MEO1781203.1"/>
    </source>
</evidence>
<evidence type="ECO:0000259" key="7">
    <source>
        <dbReference type="Pfam" id="PF00534"/>
    </source>
</evidence>
<accession>A0ABV0EZF5</accession>
<keyword evidence="3" id="KW-1003">Cell membrane</keyword>
<dbReference type="PANTHER" id="PTHR37316">
    <property type="entry name" value="TEICHOIC ACID GLYCEROL-PHOSPHATE PRIMASE"/>
    <property type="match status" value="1"/>
</dbReference>
<dbReference type="CDD" id="cd03811">
    <property type="entry name" value="GT4_GT28_WabH-like"/>
    <property type="match status" value="1"/>
</dbReference>
<dbReference type="InterPro" id="IPR043149">
    <property type="entry name" value="TagF_N"/>
</dbReference>
<keyword evidence="6" id="KW-0472">Membrane</keyword>
<dbReference type="InterPro" id="IPR001296">
    <property type="entry name" value="Glyco_trans_1"/>
</dbReference>
<dbReference type="Pfam" id="PF04464">
    <property type="entry name" value="Glyphos_transf"/>
    <property type="match status" value="1"/>
</dbReference>
<dbReference type="SUPFAM" id="SSF53756">
    <property type="entry name" value="UDP-Glycosyltransferase/glycogen phosphorylase"/>
    <property type="match status" value="2"/>
</dbReference>
<dbReference type="EMBL" id="MAEI02000001">
    <property type="protein sequence ID" value="MEO1781203.1"/>
    <property type="molecule type" value="Genomic_DNA"/>
</dbReference>
<reference evidence="8" key="2">
    <citation type="submission" date="2024-02" db="EMBL/GenBank/DDBJ databases">
        <title>The Genome Sequence of Enterococcus diestrammenae JM9A.</title>
        <authorList>
            <person name="Earl A."/>
            <person name="Manson A."/>
            <person name="Gilmore M."/>
            <person name="Sanders J."/>
            <person name="Shea T."/>
            <person name="Howe W."/>
            <person name="Livny J."/>
            <person name="Cuomo C."/>
            <person name="Neafsey D."/>
            <person name="Birren B."/>
        </authorList>
    </citation>
    <scope>NUCLEOTIDE SEQUENCE</scope>
    <source>
        <strain evidence="8">JM9A</strain>
    </source>
</reference>
<protein>
    <submittedName>
        <fullName evidence="8">CDP-glycerol glycerophosphotransferase</fullName>
    </submittedName>
</protein>
<dbReference type="RefSeq" id="WP_161870805.1">
    <property type="nucleotide sequence ID" value="NZ_MAEI02000001.1"/>
</dbReference>
<sequence>MSLLSKIKNNLMTPHELRYLHFRKQPIQKKAILLEGAHGRGIEGHIYALATELVARYPEYQVRIAVQKTAQVPTELQDYCVEHLSSEYLKCLATSEILINDTSFWAFFHKRPEQKYYLFWHGTPLKCLGKATQVQWYGNVQRNLAAADLVLVNNEFTKDKLAVDFGIAEIVDNAFVVAPSPRNAVLFDQSKVVPGRYVYMPTWRDDRQDVTEIRNHLSELDRELTDGEELYVKLHPYEAAQLDIASLGLQKVKAFPAEQEVYQFLATTEKLITDYSSIMFDFAVTGREIVLFTYDQTEYEATRGLYFPLAEVPFPQVATVSALVHHLHQSGTTDWSELNQHFNPYDFANGTQVVLQYLLQGEKSENLIHEYPQWNGKDNVLIYAYKFDNNGITNSLLNLLSAVDLSKRNYILTWPDGLIEASREAVIRQLPAGVHTFIEAGKTQATVGEMLQTFAYMAELPSGKEKMAAMYRRDFQRIYPNLKVTDFVHYPGYDRSYAVWTWALQPLGIQTMIVVHTDMEQEFQVNRSLKQKVIFDAYREANHVVCVSQIIGEKIKKLVPEASVTVMNVLLNPERVRLLAQEPLPEEIPQRLLNDFGDDRVRVFINIGRFSKQKGLDRLVTAFEQLADTTTRLVIIGSYGPEEAAIKDQIANSKRKDDIYLFSQLAAPYNLVAAADCFVFSSRYEGFGMVVFESLALGTPVVMTAVPETVEALDGQPCTLIVENSTEGILEGMQAFLKGEVPKAGDDFVEKAEKSLNIWENLLKK</sequence>
<evidence type="ECO:0000256" key="1">
    <source>
        <dbReference type="ARBA" id="ARBA00004202"/>
    </source>
</evidence>
<dbReference type="InterPro" id="IPR043148">
    <property type="entry name" value="TagF_C"/>
</dbReference>
<evidence type="ECO:0000256" key="5">
    <source>
        <dbReference type="ARBA" id="ARBA00022944"/>
    </source>
</evidence>
<dbReference type="Gene3D" id="3.40.50.11820">
    <property type="match status" value="1"/>
</dbReference>
<evidence type="ECO:0000256" key="2">
    <source>
        <dbReference type="ARBA" id="ARBA00010488"/>
    </source>
</evidence>
<keyword evidence="4" id="KW-0808">Transferase</keyword>
<evidence type="ECO:0000256" key="4">
    <source>
        <dbReference type="ARBA" id="ARBA00022679"/>
    </source>
</evidence>
<reference evidence="8" key="1">
    <citation type="submission" date="2016-06" db="EMBL/GenBank/DDBJ databases">
        <authorList>
            <person name="Van Tyne D."/>
        </authorList>
    </citation>
    <scope>NUCLEOTIDE SEQUENCE</scope>
    <source>
        <strain evidence="8">JM9A</strain>
    </source>
</reference>
<proteinExistence type="inferred from homology"/>
<dbReference type="Pfam" id="PF00534">
    <property type="entry name" value="Glycos_transf_1"/>
    <property type="match status" value="1"/>
</dbReference>
<feature type="domain" description="Glycosyl transferase family 1" evidence="7">
    <location>
        <begin position="601"/>
        <end position="754"/>
    </location>
</feature>
<evidence type="ECO:0000256" key="3">
    <source>
        <dbReference type="ARBA" id="ARBA00022475"/>
    </source>
</evidence>
<dbReference type="Gene3D" id="3.40.50.2000">
    <property type="entry name" value="Glycogen Phosphorylase B"/>
    <property type="match status" value="2"/>
</dbReference>
<dbReference type="InterPro" id="IPR051612">
    <property type="entry name" value="Teichoic_Acid_Biosynth"/>
</dbReference>
<dbReference type="Gene3D" id="3.40.50.12580">
    <property type="match status" value="1"/>
</dbReference>
<comment type="caution">
    <text evidence="8">The sequence shown here is derived from an EMBL/GenBank/DDBJ whole genome shotgun (WGS) entry which is preliminary data.</text>
</comment>
<comment type="subcellular location">
    <subcellularLocation>
        <location evidence="1">Cell membrane</location>
        <topology evidence="1">Peripheral membrane protein</topology>
    </subcellularLocation>
</comment>
<dbReference type="PANTHER" id="PTHR37316:SF3">
    <property type="entry name" value="TEICHOIC ACID GLYCEROL-PHOSPHATE TRANSFERASE"/>
    <property type="match status" value="1"/>
</dbReference>
<name>A0ABV0EZF5_9ENTE</name>
<dbReference type="Proteomes" id="UP001429357">
    <property type="component" value="Unassembled WGS sequence"/>
</dbReference>
<dbReference type="InterPro" id="IPR007554">
    <property type="entry name" value="Glycerophosphate_synth"/>
</dbReference>
<keyword evidence="9" id="KW-1185">Reference proteome</keyword>
<organism evidence="8 9">
    <name type="scientific">Enterococcus diestrammenae</name>
    <dbReference type="NCBI Taxonomy" id="1155073"/>
    <lineage>
        <taxon>Bacteria</taxon>
        <taxon>Bacillati</taxon>
        <taxon>Bacillota</taxon>
        <taxon>Bacilli</taxon>
        <taxon>Lactobacillales</taxon>
        <taxon>Enterococcaceae</taxon>
        <taxon>Enterococcus</taxon>
    </lineage>
</organism>
<evidence type="ECO:0000256" key="6">
    <source>
        <dbReference type="ARBA" id="ARBA00023136"/>
    </source>
</evidence>
<gene>
    <name evidence="8" type="ORF">BAU18_000782</name>
</gene>